<accession>A0ABW7D6A5</accession>
<comment type="caution">
    <text evidence="3">The sequence shown here is derived from an EMBL/GenBank/DDBJ whole genome shotgun (WGS) entry which is preliminary data.</text>
</comment>
<evidence type="ECO:0000256" key="1">
    <source>
        <dbReference type="SAM" id="Coils"/>
    </source>
</evidence>
<dbReference type="EMBL" id="JBIEIL010000002">
    <property type="protein sequence ID" value="MFG6203592.1"/>
    <property type="molecule type" value="Genomic_DNA"/>
</dbReference>
<keyword evidence="1" id="KW-0175">Coiled coil</keyword>
<organism evidence="3 4">
    <name type="scientific">Pseudomonas retamae</name>
    <dbReference type="NCBI Taxonomy" id="702110"/>
    <lineage>
        <taxon>Bacteria</taxon>
        <taxon>Pseudomonadati</taxon>
        <taxon>Pseudomonadota</taxon>
        <taxon>Gammaproteobacteria</taxon>
        <taxon>Pseudomonadales</taxon>
        <taxon>Pseudomonadaceae</taxon>
        <taxon>Pseudomonas</taxon>
    </lineage>
</organism>
<evidence type="ECO:0000256" key="2">
    <source>
        <dbReference type="SAM" id="Phobius"/>
    </source>
</evidence>
<keyword evidence="2" id="KW-1133">Transmembrane helix</keyword>
<dbReference type="RefSeq" id="WP_394503545.1">
    <property type="nucleotide sequence ID" value="NZ_JBIEIL010000002.1"/>
</dbReference>
<keyword evidence="2" id="KW-0812">Transmembrane</keyword>
<protein>
    <submittedName>
        <fullName evidence="3">Uncharacterized protein</fullName>
    </submittedName>
</protein>
<keyword evidence="4" id="KW-1185">Reference proteome</keyword>
<proteinExistence type="predicted"/>
<feature type="coiled-coil region" evidence="1">
    <location>
        <begin position="4"/>
        <end position="38"/>
    </location>
</feature>
<sequence length="64" mass="7190">MFVDDRESAEIEKLQTEAQKLGAERRKLLAEEAKLKRETFFYPLVAGAAALAALTTLFGFFLKP</sequence>
<evidence type="ECO:0000313" key="4">
    <source>
        <dbReference type="Proteomes" id="UP001605918"/>
    </source>
</evidence>
<keyword evidence="2" id="KW-0472">Membrane</keyword>
<feature type="transmembrane region" description="Helical" evidence="2">
    <location>
        <begin position="40"/>
        <end position="62"/>
    </location>
</feature>
<dbReference type="Proteomes" id="UP001605918">
    <property type="component" value="Unassembled WGS sequence"/>
</dbReference>
<evidence type="ECO:0000313" key="3">
    <source>
        <dbReference type="EMBL" id="MFG6203592.1"/>
    </source>
</evidence>
<name>A0ABW7D6A5_9PSED</name>
<gene>
    <name evidence="3" type="ORF">ACGSLL_04415</name>
</gene>
<reference evidence="3 4" key="1">
    <citation type="submission" date="2024-10" db="EMBL/GenBank/DDBJ databases">
        <title>Whole genome of Pseudomonas sp Strain RB5.</title>
        <authorList>
            <person name="Selami N."/>
        </authorList>
    </citation>
    <scope>NUCLEOTIDE SEQUENCE [LARGE SCALE GENOMIC DNA]</scope>
    <source>
        <strain evidence="3 4">RB5</strain>
    </source>
</reference>